<evidence type="ECO:0000256" key="3">
    <source>
        <dbReference type="ARBA" id="ARBA00023125"/>
    </source>
</evidence>
<dbReference type="GO" id="GO:0005634">
    <property type="term" value="C:nucleus"/>
    <property type="evidence" value="ECO:0007669"/>
    <property type="project" value="UniProtKB-SubCell"/>
</dbReference>
<dbReference type="SMART" id="SM00338">
    <property type="entry name" value="BRLZ"/>
    <property type="match status" value="1"/>
</dbReference>
<dbReference type="CDD" id="cd14702">
    <property type="entry name" value="bZIP_plant_GBF1"/>
    <property type="match status" value="1"/>
</dbReference>
<comment type="caution">
    <text evidence="9">The sequence shown here is derived from an EMBL/GenBank/DDBJ whole genome shotgun (WGS) entry which is preliminary data.</text>
</comment>
<dbReference type="Proteomes" id="UP000593564">
    <property type="component" value="Unassembled WGS sequence"/>
</dbReference>
<dbReference type="GO" id="GO:0045893">
    <property type="term" value="P:positive regulation of DNA-templated transcription"/>
    <property type="evidence" value="ECO:0007669"/>
    <property type="project" value="TreeGrafter"/>
</dbReference>
<gene>
    <name evidence="9" type="ORF">HYC85_005530</name>
</gene>
<dbReference type="GO" id="GO:0003700">
    <property type="term" value="F:DNA-binding transcription factor activity"/>
    <property type="evidence" value="ECO:0007669"/>
    <property type="project" value="InterPro"/>
</dbReference>
<dbReference type="FunFam" id="1.20.5.170:FF:000020">
    <property type="entry name" value="BZIP transcription factor"/>
    <property type="match status" value="1"/>
</dbReference>
<feature type="compositionally biased region" description="Polar residues" evidence="7">
    <location>
        <begin position="1"/>
        <end position="26"/>
    </location>
</feature>
<feature type="coiled-coil region" evidence="6">
    <location>
        <begin position="80"/>
        <end position="114"/>
    </location>
</feature>
<protein>
    <recommendedName>
        <fullName evidence="8">BZIP domain-containing protein</fullName>
    </recommendedName>
</protein>
<dbReference type="PROSITE" id="PS00036">
    <property type="entry name" value="BZIP_BASIC"/>
    <property type="match status" value="1"/>
</dbReference>
<proteinExistence type="predicted"/>
<dbReference type="InterPro" id="IPR046347">
    <property type="entry name" value="bZIP_sf"/>
</dbReference>
<dbReference type="EMBL" id="JACBKZ010000002">
    <property type="protein sequence ID" value="KAF5958305.1"/>
    <property type="molecule type" value="Genomic_DNA"/>
</dbReference>
<evidence type="ECO:0000256" key="6">
    <source>
        <dbReference type="SAM" id="Coils"/>
    </source>
</evidence>
<evidence type="ECO:0000256" key="1">
    <source>
        <dbReference type="ARBA" id="ARBA00004123"/>
    </source>
</evidence>
<organism evidence="9 10">
    <name type="scientific">Camellia sinensis</name>
    <name type="common">Tea plant</name>
    <name type="synonym">Thea sinensis</name>
    <dbReference type="NCBI Taxonomy" id="4442"/>
    <lineage>
        <taxon>Eukaryota</taxon>
        <taxon>Viridiplantae</taxon>
        <taxon>Streptophyta</taxon>
        <taxon>Embryophyta</taxon>
        <taxon>Tracheophyta</taxon>
        <taxon>Spermatophyta</taxon>
        <taxon>Magnoliopsida</taxon>
        <taxon>eudicotyledons</taxon>
        <taxon>Gunneridae</taxon>
        <taxon>Pentapetalae</taxon>
        <taxon>asterids</taxon>
        <taxon>Ericales</taxon>
        <taxon>Theaceae</taxon>
        <taxon>Camellia</taxon>
    </lineage>
</organism>
<sequence length="171" mass="19599">MASPSAISSESTQFQTSGSEQDQQIMDQRKRKRMVSNRESARRSRMRKQNYVNDLMAELGRLREENSCVFTRVTGMTQLCMNFEAENSVLRAQVAELTHRLDSLNEIMECLSSNNNNGVFEGSYDRMINDGDDFLNPWNLLYVNQPIMASADNMLMLAKCHLFCQCSPAEY</sequence>
<dbReference type="AlphaFoldDB" id="A0A7J7I0N9"/>
<dbReference type="Gene3D" id="1.20.5.170">
    <property type="match status" value="1"/>
</dbReference>
<feature type="region of interest" description="Disordered" evidence="7">
    <location>
        <begin position="1"/>
        <end position="46"/>
    </location>
</feature>
<feature type="domain" description="BZIP" evidence="8">
    <location>
        <begin position="27"/>
        <end position="90"/>
    </location>
</feature>
<evidence type="ECO:0000313" key="9">
    <source>
        <dbReference type="EMBL" id="KAF5958305.1"/>
    </source>
</evidence>
<evidence type="ECO:0000256" key="4">
    <source>
        <dbReference type="ARBA" id="ARBA00023163"/>
    </source>
</evidence>
<keyword evidence="2" id="KW-0805">Transcription regulation</keyword>
<evidence type="ECO:0000259" key="8">
    <source>
        <dbReference type="PROSITE" id="PS50217"/>
    </source>
</evidence>
<comment type="subcellular location">
    <subcellularLocation>
        <location evidence="1">Nucleus</location>
    </subcellularLocation>
</comment>
<reference evidence="10" key="1">
    <citation type="journal article" date="2020" name="Nat. Commun.">
        <title>Genome assembly of wild tea tree DASZ reveals pedigree and selection history of tea varieties.</title>
        <authorList>
            <person name="Zhang W."/>
            <person name="Zhang Y."/>
            <person name="Qiu H."/>
            <person name="Guo Y."/>
            <person name="Wan H."/>
            <person name="Zhang X."/>
            <person name="Scossa F."/>
            <person name="Alseekh S."/>
            <person name="Zhang Q."/>
            <person name="Wang P."/>
            <person name="Xu L."/>
            <person name="Schmidt M.H."/>
            <person name="Jia X."/>
            <person name="Li D."/>
            <person name="Zhu A."/>
            <person name="Guo F."/>
            <person name="Chen W."/>
            <person name="Ni D."/>
            <person name="Usadel B."/>
            <person name="Fernie A.R."/>
            <person name="Wen W."/>
        </authorList>
    </citation>
    <scope>NUCLEOTIDE SEQUENCE [LARGE SCALE GENOMIC DNA]</scope>
    <source>
        <strain evidence="10">cv. G240</strain>
    </source>
</reference>
<dbReference type="InterPro" id="IPR004827">
    <property type="entry name" value="bZIP"/>
</dbReference>
<keyword evidence="5" id="KW-0539">Nucleus</keyword>
<keyword evidence="6" id="KW-0175">Coiled coil</keyword>
<evidence type="ECO:0000313" key="10">
    <source>
        <dbReference type="Proteomes" id="UP000593564"/>
    </source>
</evidence>
<dbReference type="GO" id="GO:0000976">
    <property type="term" value="F:transcription cis-regulatory region binding"/>
    <property type="evidence" value="ECO:0007669"/>
    <property type="project" value="TreeGrafter"/>
</dbReference>
<keyword evidence="3" id="KW-0238">DNA-binding</keyword>
<evidence type="ECO:0000256" key="5">
    <source>
        <dbReference type="ARBA" id="ARBA00023242"/>
    </source>
</evidence>
<accession>A0A7J7I0N9</accession>
<dbReference type="InterPro" id="IPR045314">
    <property type="entry name" value="bZIP_plant_GBF1"/>
</dbReference>
<dbReference type="PANTHER" id="PTHR45764:SF38">
    <property type="entry name" value="BZIP TRANSCRIPTION FACTOR 44"/>
    <property type="match status" value="1"/>
</dbReference>
<evidence type="ECO:0000256" key="7">
    <source>
        <dbReference type="SAM" id="MobiDB-lite"/>
    </source>
</evidence>
<dbReference type="GO" id="GO:0046982">
    <property type="term" value="F:protein heterodimerization activity"/>
    <property type="evidence" value="ECO:0007669"/>
    <property type="project" value="UniProtKB-ARBA"/>
</dbReference>
<reference evidence="9 10" key="2">
    <citation type="submission" date="2020-07" db="EMBL/GenBank/DDBJ databases">
        <title>Genome assembly of wild tea tree DASZ reveals pedigree and selection history of tea varieties.</title>
        <authorList>
            <person name="Zhang W."/>
        </authorList>
    </citation>
    <scope>NUCLEOTIDE SEQUENCE [LARGE SCALE GENOMIC DNA]</scope>
    <source>
        <strain evidence="10">cv. G240</strain>
        <tissue evidence="9">Leaf</tissue>
    </source>
</reference>
<evidence type="ECO:0000256" key="2">
    <source>
        <dbReference type="ARBA" id="ARBA00023015"/>
    </source>
</evidence>
<dbReference type="SUPFAM" id="SSF57959">
    <property type="entry name" value="Leucine zipper domain"/>
    <property type="match status" value="1"/>
</dbReference>
<name>A0A7J7I0N9_CAMSI</name>
<keyword evidence="10" id="KW-1185">Reference proteome</keyword>
<dbReference type="PANTHER" id="PTHR45764">
    <property type="entry name" value="BZIP TRANSCRIPTION FACTOR 44"/>
    <property type="match status" value="1"/>
</dbReference>
<dbReference type="PROSITE" id="PS50217">
    <property type="entry name" value="BZIP"/>
    <property type="match status" value="1"/>
</dbReference>
<dbReference type="Pfam" id="PF00170">
    <property type="entry name" value="bZIP_1"/>
    <property type="match status" value="1"/>
</dbReference>
<keyword evidence="4" id="KW-0804">Transcription</keyword>